<dbReference type="Proteomes" id="UP000224134">
    <property type="component" value="Segment"/>
</dbReference>
<reference evidence="1 2" key="1">
    <citation type="submission" date="2016-02" db="EMBL/GenBank/DDBJ databases">
        <title>Isolation and characterization of bacteriophages from East Africa Rift Valley soda lakes.</title>
        <authorList>
            <person name="van Zyl L.J."/>
            <person name="Nemavhulani S."/>
            <person name="Cowan D.A."/>
            <person name="Trindade M.I."/>
        </authorList>
    </citation>
    <scope>NUCLEOTIDE SEQUENCE [LARGE SCALE GENOMIC DNA]</scope>
</reference>
<organism evidence="1 2">
    <name type="scientific">Bacillus phage Mgbh1</name>
    <dbReference type="NCBI Taxonomy" id="1796993"/>
    <lineage>
        <taxon>Viruses</taxon>
        <taxon>Duplodnaviria</taxon>
        <taxon>Heunggongvirae</taxon>
        <taxon>Uroviricota</taxon>
        <taxon>Caudoviricetes</taxon>
        <taxon>Magadivirus</taxon>
        <taxon>Magadivirus Mgbh1</taxon>
    </lineage>
</organism>
<dbReference type="EMBL" id="KU665491">
    <property type="protein sequence ID" value="AMQ66719.1"/>
    <property type="molecule type" value="Genomic_DNA"/>
</dbReference>
<dbReference type="OrthoDB" id="3463at10239"/>
<dbReference type="KEGG" id="vg:40070763"/>
<accession>A0A142F1R2</accession>
<dbReference type="Gene3D" id="3.90.320.10">
    <property type="match status" value="1"/>
</dbReference>
<proteinExistence type="predicted"/>
<dbReference type="GeneID" id="40070763"/>
<protein>
    <submittedName>
        <fullName evidence="1">Uncharacterized protein</fullName>
    </submittedName>
</protein>
<keyword evidence="2" id="KW-1185">Reference proteome</keyword>
<name>A0A142F1R2_9CAUD</name>
<evidence type="ECO:0000313" key="1">
    <source>
        <dbReference type="EMBL" id="AMQ66719.1"/>
    </source>
</evidence>
<dbReference type="InterPro" id="IPR011604">
    <property type="entry name" value="PDDEXK-like_dom_sf"/>
</dbReference>
<evidence type="ECO:0000313" key="2">
    <source>
        <dbReference type="Proteomes" id="UP000224134"/>
    </source>
</evidence>
<dbReference type="RefSeq" id="YP_009595205.1">
    <property type="nucleotide sequence ID" value="NC_041879.1"/>
</dbReference>
<sequence>MTDLAKEFIDYLDEFHSYAEPRDNKLDVWLHNSYAKVLSKRKDVDWNALYFAPSAAGKDPRELYVKAKKARRDNRRLKPHHRRRMSQGTAIGDWLQRELLLAERHFKKLTGKEPRFVFERVNGYPAFEDFVYKQHFMEWRGESFSIAGTTDGIMVDQVTGKRFGLEIKTKSDTPSKTSLSAMKEPSFSHVRQCVSYSEMYDLDTFIIVYVNTAKKPYNATDEEIRKTPDVRAFEVKVTDDLRAEVFDYLSGIAKAVRLGDPPELDLGKWEFNDFKEACALDITDEEVSELEKTVFRLRRSSASESKKRKYREALDEIKTIRERSKGRD</sequence>